<dbReference type="Pfam" id="PF00505">
    <property type="entry name" value="HMG_box"/>
    <property type="match status" value="1"/>
</dbReference>
<dbReference type="PANTHER" id="PTHR48112">
    <property type="entry name" value="HIGH MOBILITY GROUP PROTEIN DSP1"/>
    <property type="match status" value="1"/>
</dbReference>
<dbReference type="AlphaFoldDB" id="A0A2G4SXG3"/>
<dbReference type="STRING" id="1340429.A0A2G4SXG3"/>
<feature type="compositionally biased region" description="Low complexity" evidence="6">
    <location>
        <begin position="172"/>
        <end position="182"/>
    </location>
</feature>
<dbReference type="SUPFAM" id="SSF47095">
    <property type="entry name" value="HMG-box"/>
    <property type="match status" value="1"/>
</dbReference>
<evidence type="ECO:0000256" key="3">
    <source>
        <dbReference type="ARBA" id="ARBA00023242"/>
    </source>
</evidence>
<evidence type="ECO:0000256" key="5">
    <source>
        <dbReference type="SAM" id="Coils"/>
    </source>
</evidence>
<dbReference type="GeneID" id="35443971"/>
<dbReference type="InterPro" id="IPR009071">
    <property type="entry name" value="HMG_box_dom"/>
</dbReference>
<evidence type="ECO:0000256" key="1">
    <source>
        <dbReference type="ARBA" id="ARBA00004123"/>
    </source>
</evidence>
<feature type="coiled-coil region" evidence="5">
    <location>
        <begin position="14"/>
        <end position="62"/>
    </location>
</feature>
<dbReference type="EMBL" id="KZ303848">
    <property type="protein sequence ID" value="PHZ13066.1"/>
    <property type="molecule type" value="Genomic_DNA"/>
</dbReference>
<feature type="domain" description="HMG box" evidence="7">
    <location>
        <begin position="100"/>
        <end position="168"/>
    </location>
</feature>
<keyword evidence="2 4" id="KW-0238">DNA-binding</keyword>
<proteinExistence type="predicted"/>
<dbReference type="InterPro" id="IPR050342">
    <property type="entry name" value="HMGB"/>
</dbReference>
<accession>A0A2G4SXG3</accession>
<evidence type="ECO:0000313" key="8">
    <source>
        <dbReference type="EMBL" id="PHZ13066.1"/>
    </source>
</evidence>
<sequence length="228" mass="27005">MSSTSLDLKNKLKYDELKKRCRAIEEENELLEYKLSKANRQIKRLRLEKSLLLEKVDRLNNDYSDSGSETMHNGHHEYVHEKHRSDKLMKPKKKKDPNAPKGPGNVFFLFCRMERDKMKIENPEESIGDITRLLALKWKALTKEEKKYYYDTFKKEMEEHEEAMKSYKEGLLDSSSPPSSSDAQSPHIHDVHLPTLHQEYLHQDIINLNTDEQQQHIQIHSYQHHLLP</sequence>
<dbReference type="Proteomes" id="UP000242254">
    <property type="component" value="Unassembled WGS sequence"/>
</dbReference>
<dbReference type="GO" id="GO:0005634">
    <property type="term" value="C:nucleus"/>
    <property type="evidence" value="ECO:0007669"/>
    <property type="project" value="UniProtKB-SubCell"/>
</dbReference>
<dbReference type="SMART" id="SM00398">
    <property type="entry name" value="HMG"/>
    <property type="match status" value="1"/>
</dbReference>
<evidence type="ECO:0000259" key="7">
    <source>
        <dbReference type="PROSITE" id="PS50118"/>
    </source>
</evidence>
<dbReference type="PROSITE" id="PS50118">
    <property type="entry name" value="HMG_BOX_2"/>
    <property type="match status" value="1"/>
</dbReference>
<name>A0A2G4SXG3_RHIZD</name>
<comment type="subcellular location">
    <subcellularLocation>
        <location evidence="1">Nucleus</location>
    </subcellularLocation>
</comment>
<feature type="compositionally biased region" description="Basic and acidic residues" evidence="6">
    <location>
        <begin position="72"/>
        <end position="89"/>
    </location>
</feature>
<evidence type="ECO:0000256" key="6">
    <source>
        <dbReference type="SAM" id="MobiDB-lite"/>
    </source>
</evidence>
<dbReference type="Gene3D" id="1.10.30.10">
    <property type="entry name" value="High mobility group box domain"/>
    <property type="match status" value="1"/>
</dbReference>
<protein>
    <submittedName>
        <fullName evidence="8">HMG-box</fullName>
    </submittedName>
</protein>
<keyword evidence="5" id="KW-0175">Coiled coil</keyword>
<keyword evidence="9" id="KW-1185">Reference proteome</keyword>
<dbReference type="InterPro" id="IPR036910">
    <property type="entry name" value="HMG_box_dom_sf"/>
</dbReference>
<evidence type="ECO:0000313" key="9">
    <source>
        <dbReference type="Proteomes" id="UP000242254"/>
    </source>
</evidence>
<gene>
    <name evidence="8" type="ORF">RHIMIDRAFT_281262</name>
</gene>
<evidence type="ECO:0000256" key="4">
    <source>
        <dbReference type="PROSITE-ProRule" id="PRU00267"/>
    </source>
</evidence>
<dbReference type="Pfam" id="PF24245">
    <property type="entry name" value="INO80F"/>
    <property type="match status" value="1"/>
</dbReference>
<dbReference type="GO" id="GO:0003677">
    <property type="term" value="F:DNA binding"/>
    <property type="evidence" value="ECO:0007669"/>
    <property type="project" value="UniProtKB-UniRule"/>
</dbReference>
<dbReference type="InterPro" id="IPR056513">
    <property type="entry name" value="INO80F"/>
</dbReference>
<keyword evidence="3 4" id="KW-0539">Nucleus</keyword>
<evidence type="ECO:0000256" key="2">
    <source>
        <dbReference type="ARBA" id="ARBA00023125"/>
    </source>
</evidence>
<reference evidence="8 9" key="1">
    <citation type="journal article" date="2016" name="Proc. Natl. Acad. Sci. U.S.A.">
        <title>Lipid metabolic changes in an early divergent fungus govern the establishment of a mutualistic symbiosis with endobacteria.</title>
        <authorList>
            <person name="Lastovetsky O.A."/>
            <person name="Gaspar M.L."/>
            <person name="Mondo S.J."/>
            <person name="LaButti K.M."/>
            <person name="Sandor L."/>
            <person name="Grigoriev I.V."/>
            <person name="Henry S.A."/>
            <person name="Pawlowska T.E."/>
        </authorList>
    </citation>
    <scope>NUCLEOTIDE SEQUENCE [LARGE SCALE GENOMIC DNA]</scope>
    <source>
        <strain evidence="8 9">ATCC 52813</strain>
    </source>
</reference>
<dbReference type="RefSeq" id="XP_023466774.1">
    <property type="nucleotide sequence ID" value="XM_023612982.1"/>
</dbReference>
<feature type="DNA-binding region" description="HMG box" evidence="4">
    <location>
        <begin position="100"/>
        <end position="168"/>
    </location>
</feature>
<feature type="region of interest" description="Disordered" evidence="6">
    <location>
        <begin position="164"/>
        <end position="187"/>
    </location>
</feature>
<feature type="region of interest" description="Disordered" evidence="6">
    <location>
        <begin position="64"/>
        <end position="103"/>
    </location>
</feature>
<organism evidence="8 9">
    <name type="scientific">Rhizopus microsporus ATCC 52813</name>
    <dbReference type="NCBI Taxonomy" id="1340429"/>
    <lineage>
        <taxon>Eukaryota</taxon>
        <taxon>Fungi</taxon>
        <taxon>Fungi incertae sedis</taxon>
        <taxon>Mucoromycota</taxon>
        <taxon>Mucoromycotina</taxon>
        <taxon>Mucoromycetes</taxon>
        <taxon>Mucorales</taxon>
        <taxon>Mucorineae</taxon>
        <taxon>Rhizopodaceae</taxon>
        <taxon>Rhizopus</taxon>
    </lineage>
</organism>